<dbReference type="NCBIfam" id="TIGR00762">
    <property type="entry name" value="DegV"/>
    <property type="match status" value="1"/>
</dbReference>
<keyword evidence="1" id="KW-0446">Lipid-binding</keyword>
<dbReference type="Gene3D" id="3.40.50.10170">
    <property type="match status" value="1"/>
</dbReference>
<dbReference type="InterPro" id="IPR043168">
    <property type="entry name" value="DegV_C"/>
</dbReference>
<dbReference type="GO" id="GO:0008289">
    <property type="term" value="F:lipid binding"/>
    <property type="evidence" value="ECO:0007669"/>
    <property type="project" value="UniProtKB-KW"/>
</dbReference>
<evidence type="ECO:0000313" key="3">
    <source>
        <dbReference type="Proteomes" id="UP000824192"/>
    </source>
</evidence>
<dbReference type="InterPro" id="IPR003797">
    <property type="entry name" value="DegV"/>
</dbReference>
<dbReference type="SUPFAM" id="SSF82549">
    <property type="entry name" value="DAK1/DegV-like"/>
    <property type="match status" value="1"/>
</dbReference>
<protein>
    <submittedName>
        <fullName evidence="2">DegV family protein</fullName>
    </submittedName>
</protein>
<sequence length="280" mass="29999">MIRILTDSTSDISLSRAAQLGVEVLPLTVLFGEESFRDGIDITSEEFYDRLSKVDTLPTTAQIPPETFIDAFQRLTADGSQVLGLFISSEMSGTYQSAMIARSIVGEEKISIVDTHTVTFALGLLVETACLLRDQGLSLPELAAELEKLVPRCRLLAVVDTLRYLKMGGRISGVTAVVGGILGISPIISIENGLVISVGKSRGRKAGFQFIRKWLDEKEAIDTSLPVAFGHTNAPKAMEECMAFFQDKTEGAQLCPSNIGSVVGTHVGPGAAGLAYFVKA</sequence>
<evidence type="ECO:0000313" key="2">
    <source>
        <dbReference type="EMBL" id="HIW94789.1"/>
    </source>
</evidence>
<reference evidence="2" key="2">
    <citation type="submission" date="2021-04" db="EMBL/GenBank/DDBJ databases">
        <authorList>
            <person name="Gilroy R."/>
        </authorList>
    </citation>
    <scope>NUCLEOTIDE SEQUENCE</scope>
    <source>
        <strain evidence="2">ChiGjej6B6-1540</strain>
    </source>
</reference>
<dbReference type="Pfam" id="PF02645">
    <property type="entry name" value="DegV"/>
    <property type="match status" value="1"/>
</dbReference>
<organism evidence="2 3">
    <name type="scientific">Candidatus Flavonifractor merdipullorum</name>
    <dbReference type="NCBI Taxonomy" id="2838590"/>
    <lineage>
        <taxon>Bacteria</taxon>
        <taxon>Bacillati</taxon>
        <taxon>Bacillota</taxon>
        <taxon>Clostridia</taxon>
        <taxon>Eubacteriales</taxon>
        <taxon>Oscillospiraceae</taxon>
        <taxon>Flavonifractor</taxon>
    </lineage>
</organism>
<dbReference type="InterPro" id="IPR050270">
    <property type="entry name" value="DegV_domain_contain"/>
</dbReference>
<comment type="caution">
    <text evidence="2">The sequence shown here is derived from an EMBL/GenBank/DDBJ whole genome shotgun (WGS) entry which is preliminary data.</text>
</comment>
<accession>A0A9D1RV82</accession>
<name>A0A9D1RV82_9FIRM</name>
<proteinExistence type="predicted"/>
<dbReference type="EMBL" id="DXGA01000210">
    <property type="protein sequence ID" value="HIW94789.1"/>
    <property type="molecule type" value="Genomic_DNA"/>
</dbReference>
<dbReference type="Gene3D" id="3.30.1180.10">
    <property type="match status" value="1"/>
</dbReference>
<dbReference type="PANTHER" id="PTHR33434:SF2">
    <property type="entry name" value="FATTY ACID-BINDING PROTEIN TM_1468"/>
    <property type="match status" value="1"/>
</dbReference>
<dbReference type="PANTHER" id="PTHR33434">
    <property type="entry name" value="DEGV DOMAIN-CONTAINING PROTEIN DR_1986-RELATED"/>
    <property type="match status" value="1"/>
</dbReference>
<dbReference type="Proteomes" id="UP000824192">
    <property type="component" value="Unassembled WGS sequence"/>
</dbReference>
<dbReference type="AlphaFoldDB" id="A0A9D1RV82"/>
<evidence type="ECO:0000256" key="1">
    <source>
        <dbReference type="ARBA" id="ARBA00023121"/>
    </source>
</evidence>
<dbReference type="PROSITE" id="PS51482">
    <property type="entry name" value="DEGV"/>
    <property type="match status" value="1"/>
</dbReference>
<gene>
    <name evidence="2" type="ORF">H9868_09680</name>
</gene>
<reference evidence="2" key="1">
    <citation type="journal article" date="2021" name="PeerJ">
        <title>Extensive microbial diversity within the chicken gut microbiome revealed by metagenomics and culture.</title>
        <authorList>
            <person name="Gilroy R."/>
            <person name="Ravi A."/>
            <person name="Getino M."/>
            <person name="Pursley I."/>
            <person name="Horton D.L."/>
            <person name="Alikhan N.F."/>
            <person name="Baker D."/>
            <person name="Gharbi K."/>
            <person name="Hall N."/>
            <person name="Watson M."/>
            <person name="Adriaenssens E.M."/>
            <person name="Foster-Nyarko E."/>
            <person name="Jarju S."/>
            <person name="Secka A."/>
            <person name="Antonio M."/>
            <person name="Oren A."/>
            <person name="Chaudhuri R.R."/>
            <person name="La Ragione R."/>
            <person name="Hildebrand F."/>
            <person name="Pallen M.J."/>
        </authorList>
    </citation>
    <scope>NUCLEOTIDE SEQUENCE</scope>
    <source>
        <strain evidence="2">ChiGjej6B6-1540</strain>
    </source>
</reference>